<evidence type="ECO:0000313" key="2">
    <source>
        <dbReference type="EMBL" id="CAJ1059476.1"/>
    </source>
</evidence>
<proteinExistence type="predicted"/>
<evidence type="ECO:0000256" key="1">
    <source>
        <dbReference type="SAM" id="MobiDB-lite"/>
    </source>
</evidence>
<dbReference type="AlphaFoldDB" id="A0AAV1FFJ4"/>
<reference evidence="2" key="1">
    <citation type="submission" date="2023-08" db="EMBL/GenBank/DDBJ databases">
        <authorList>
            <person name="Alioto T."/>
            <person name="Alioto T."/>
            <person name="Gomez Garrido J."/>
        </authorList>
    </citation>
    <scope>NUCLEOTIDE SEQUENCE</scope>
</reference>
<feature type="compositionally biased region" description="Basic and acidic residues" evidence="1">
    <location>
        <begin position="16"/>
        <end position="25"/>
    </location>
</feature>
<organism evidence="2 3">
    <name type="scientific">Xyrichtys novacula</name>
    <name type="common">Pearly razorfish</name>
    <name type="synonym">Hemipteronotus novacula</name>
    <dbReference type="NCBI Taxonomy" id="13765"/>
    <lineage>
        <taxon>Eukaryota</taxon>
        <taxon>Metazoa</taxon>
        <taxon>Chordata</taxon>
        <taxon>Craniata</taxon>
        <taxon>Vertebrata</taxon>
        <taxon>Euteleostomi</taxon>
        <taxon>Actinopterygii</taxon>
        <taxon>Neopterygii</taxon>
        <taxon>Teleostei</taxon>
        <taxon>Neoteleostei</taxon>
        <taxon>Acanthomorphata</taxon>
        <taxon>Eupercaria</taxon>
        <taxon>Labriformes</taxon>
        <taxon>Labridae</taxon>
        <taxon>Xyrichtys</taxon>
    </lineage>
</organism>
<accession>A0AAV1FFJ4</accession>
<feature type="compositionally biased region" description="Polar residues" evidence="1">
    <location>
        <begin position="32"/>
        <end position="44"/>
    </location>
</feature>
<dbReference type="Proteomes" id="UP001178508">
    <property type="component" value="Chromosome 7"/>
</dbReference>
<keyword evidence="3" id="KW-1185">Reference proteome</keyword>
<protein>
    <submittedName>
        <fullName evidence="2">Protein Niban 1a</fullName>
    </submittedName>
</protein>
<gene>
    <name evidence="2" type="ORF">XNOV1_A014810</name>
</gene>
<sequence length="135" mass="14402">MLNLQRWTVNKNLTDVSKDLERQEAEPAAASDPNSLDVSLGSESSRSDVESTEEVKPTPSSEDEVSTASDVLDDEANVSKSPESSDEPAEDKPACADPSPQAQTETESVSVGMCRASHPGVFVTQIYSQTQTVSV</sequence>
<feature type="compositionally biased region" description="Polar residues" evidence="1">
    <location>
        <begin position="1"/>
        <end position="15"/>
    </location>
</feature>
<feature type="compositionally biased region" description="Acidic residues" evidence="1">
    <location>
        <begin position="61"/>
        <end position="76"/>
    </location>
</feature>
<evidence type="ECO:0000313" key="3">
    <source>
        <dbReference type="Proteomes" id="UP001178508"/>
    </source>
</evidence>
<feature type="compositionally biased region" description="Basic and acidic residues" evidence="1">
    <location>
        <begin position="45"/>
        <end position="56"/>
    </location>
</feature>
<feature type="compositionally biased region" description="Polar residues" evidence="1">
    <location>
        <begin position="100"/>
        <end position="109"/>
    </location>
</feature>
<dbReference type="EMBL" id="OY660870">
    <property type="protein sequence ID" value="CAJ1059476.1"/>
    <property type="molecule type" value="Genomic_DNA"/>
</dbReference>
<name>A0AAV1FFJ4_XYRNO</name>
<feature type="region of interest" description="Disordered" evidence="1">
    <location>
        <begin position="1"/>
        <end position="111"/>
    </location>
</feature>